<keyword evidence="1" id="KW-0862">Zinc</keyword>
<dbReference type="Pfam" id="PF14223">
    <property type="entry name" value="Retrotran_gag_2"/>
    <property type="match status" value="1"/>
</dbReference>
<evidence type="ECO:0000313" key="4">
    <source>
        <dbReference type="EMBL" id="MQM04489.1"/>
    </source>
</evidence>
<dbReference type="EMBL" id="NMUH01003227">
    <property type="protein sequence ID" value="MQM04489.1"/>
    <property type="molecule type" value="Genomic_DNA"/>
</dbReference>
<dbReference type="GO" id="GO:0008270">
    <property type="term" value="F:zinc ion binding"/>
    <property type="evidence" value="ECO:0007669"/>
    <property type="project" value="UniProtKB-KW"/>
</dbReference>
<dbReference type="GO" id="GO:0003676">
    <property type="term" value="F:nucleic acid binding"/>
    <property type="evidence" value="ECO:0007669"/>
    <property type="project" value="InterPro"/>
</dbReference>
<keyword evidence="1" id="KW-0479">Metal-binding</keyword>
<evidence type="ECO:0000256" key="2">
    <source>
        <dbReference type="SAM" id="MobiDB-lite"/>
    </source>
</evidence>
<feature type="compositionally biased region" description="Polar residues" evidence="2">
    <location>
        <begin position="364"/>
        <end position="376"/>
    </location>
</feature>
<dbReference type="Pfam" id="PF00098">
    <property type="entry name" value="zf-CCHC"/>
    <property type="match status" value="1"/>
</dbReference>
<evidence type="ECO:0000259" key="3">
    <source>
        <dbReference type="PROSITE" id="PS50158"/>
    </source>
</evidence>
<dbReference type="InterPro" id="IPR036875">
    <property type="entry name" value="Znf_CCHC_sf"/>
</dbReference>
<dbReference type="SUPFAM" id="SSF57756">
    <property type="entry name" value="Retrovirus zinc finger-like domains"/>
    <property type="match status" value="1"/>
</dbReference>
<keyword evidence="5" id="KW-1185">Reference proteome</keyword>
<accession>A0A843W5B0</accession>
<feature type="compositionally biased region" description="Basic residues" evidence="2">
    <location>
        <begin position="385"/>
        <end position="394"/>
    </location>
</feature>
<evidence type="ECO:0000313" key="5">
    <source>
        <dbReference type="Proteomes" id="UP000652761"/>
    </source>
</evidence>
<name>A0A843W5B0_COLES</name>
<dbReference type="InterPro" id="IPR001878">
    <property type="entry name" value="Znf_CCHC"/>
</dbReference>
<feature type="domain" description="CCHC-type" evidence="3">
    <location>
        <begin position="150"/>
        <end position="165"/>
    </location>
</feature>
<dbReference type="OrthoDB" id="439192at2759"/>
<dbReference type="Gene3D" id="4.10.60.10">
    <property type="entry name" value="Zinc finger, CCHC-type"/>
    <property type="match status" value="1"/>
</dbReference>
<comment type="caution">
    <text evidence="4">The sequence shown here is derived from an EMBL/GenBank/DDBJ whole genome shotgun (WGS) entry which is preliminary data.</text>
</comment>
<dbReference type="Proteomes" id="UP000652761">
    <property type="component" value="Unassembled WGS sequence"/>
</dbReference>
<organism evidence="4 5">
    <name type="scientific">Colocasia esculenta</name>
    <name type="common">Wild taro</name>
    <name type="synonym">Arum esculentum</name>
    <dbReference type="NCBI Taxonomy" id="4460"/>
    <lineage>
        <taxon>Eukaryota</taxon>
        <taxon>Viridiplantae</taxon>
        <taxon>Streptophyta</taxon>
        <taxon>Embryophyta</taxon>
        <taxon>Tracheophyta</taxon>
        <taxon>Spermatophyta</taxon>
        <taxon>Magnoliopsida</taxon>
        <taxon>Liliopsida</taxon>
        <taxon>Araceae</taxon>
        <taxon>Aroideae</taxon>
        <taxon>Colocasieae</taxon>
        <taxon>Colocasia</taxon>
    </lineage>
</organism>
<dbReference type="AlphaFoldDB" id="A0A843W5B0"/>
<keyword evidence="1" id="KW-0863">Zinc-finger</keyword>
<proteinExistence type="predicted"/>
<gene>
    <name evidence="4" type="ORF">Taro_037288</name>
</gene>
<sequence length="394" mass="45317">MLPNENITQMYNIFTNITVGLNSLGKNLTNEETVRKILRSLTHSWTPKVTVIKEAHDLTELSIDKLIGSLIAHEINMERFLKSSSKKKMSNALKVLDSFSSSSEDSKEKSEESNDEAMLSRRLQRILAKKKKYRSKRYFKMDKKSKEPTCYKCKQLGHFKIECPKLKRKDQADKHETKKDKERKFRKYKKKAMAAAWDNEEATSSHASSSESEEEEQVNLALMAGLDQDYWKPRYYLKRRLFINELGVEKRLLHAILTTIVTPSPGTHSSILAWDDNLLFWAIHRHQGTSTTPPDQPLADRREVVAHEAVQAGPSLEQDPSEDIINQVLRDLKGKAVAHEEEIPSPTPYEPAPEEEFHHVSQPPLETQPRSQGETSRTIDDVLNLKKKRSKEQM</sequence>
<dbReference type="SMART" id="SM00343">
    <property type="entry name" value="ZnF_C2HC"/>
    <property type="match status" value="1"/>
</dbReference>
<dbReference type="PROSITE" id="PS50158">
    <property type="entry name" value="ZF_CCHC"/>
    <property type="match status" value="1"/>
</dbReference>
<feature type="region of interest" description="Disordered" evidence="2">
    <location>
        <begin position="335"/>
        <end position="394"/>
    </location>
</feature>
<protein>
    <recommendedName>
        <fullName evidence="3">CCHC-type domain-containing protein</fullName>
    </recommendedName>
</protein>
<evidence type="ECO:0000256" key="1">
    <source>
        <dbReference type="PROSITE-ProRule" id="PRU00047"/>
    </source>
</evidence>
<reference evidence="4" key="1">
    <citation type="submission" date="2017-07" db="EMBL/GenBank/DDBJ databases">
        <title>Taro Niue Genome Assembly and Annotation.</title>
        <authorList>
            <person name="Atibalentja N."/>
            <person name="Keating K."/>
            <person name="Fields C.J."/>
        </authorList>
    </citation>
    <scope>NUCLEOTIDE SEQUENCE</scope>
    <source>
        <strain evidence="4">Niue_2</strain>
        <tissue evidence="4">Leaf</tissue>
    </source>
</reference>